<feature type="domain" description="Flavin reductase like" evidence="2">
    <location>
        <begin position="20"/>
        <end position="164"/>
    </location>
</feature>
<evidence type="ECO:0000259" key="2">
    <source>
        <dbReference type="SMART" id="SM00903"/>
    </source>
</evidence>
<dbReference type="Pfam" id="PF01613">
    <property type="entry name" value="Flavin_Reduct"/>
    <property type="match status" value="1"/>
</dbReference>
<name>A0A1T5GK10_9SPHN</name>
<accession>A0A1T5GK10</accession>
<dbReference type="GO" id="GO:0006208">
    <property type="term" value="P:pyrimidine nucleobase catabolic process"/>
    <property type="evidence" value="ECO:0007669"/>
    <property type="project" value="TreeGrafter"/>
</dbReference>
<evidence type="ECO:0000313" key="4">
    <source>
        <dbReference type="Proteomes" id="UP000190044"/>
    </source>
</evidence>
<keyword evidence="1" id="KW-0560">Oxidoreductase</keyword>
<dbReference type="EMBL" id="FUYP01000082">
    <property type="protein sequence ID" value="SKC08690.1"/>
    <property type="molecule type" value="Genomic_DNA"/>
</dbReference>
<dbReference type="PANTHER" id="PTHR30466:SF1">
    <property type="entry name" value="FMN REDUCTASE (NADH) RUTF"/>
    <property type="match status" value="1"/>
</dbReference>
<protein>
    <submittedName>
        <fullName evidence="3">NADH-FMN oxidoreductase RutF, flavin reductase (DIM6/NTAB) family</fullName>
    </submittedName>
</protein>
<organism evidence="3 4">
    <name type="scientific">Sphingopyxis flava</name>
    <dbReference type="NCBI Taxonomy" id="1507287"/>
    <lineage>
        <taxon>Bacteria</taxon>
        <taxon>Pseudomonadati</taxon>
        <taxon>Pseudomonadota</taxon>
        <taxon>Alphaproteobacteria</taxon>
        <taxon>Sphingomonadales</taxon>
        <taxon>Sphingomonadaceae</taxon>
        <taxon>Sphingopyxis</taxon>
    </lineage>
</organism>
<dbReference type="SUPFAM" id="SSF50475">
    <property type="entry name" value="FMN-binding split barrel"/>
    <property type="match status" value="1"/>
</dbReference>
<reference evidence="4" key="1">
    <citation type="submission" date="2017-02" db="EMBL/GenBank/DDBJ databases">
        <authorList>
            <person name="Varghese N."/>
            <person name="Submissions S."/>
        </authorList>
    </citation>
    <scope>NUCLEOTIDE SEQUENCE [LARGE SCALE GENOMIC DNA]</scope>
    <source>
        <strain evidence="4">R11H</strain>
    </source>
</reference>
<dbReference type="GO" id="GO:0010181">
    <property type="term" value="F:FMN binding"/>
    <property type="evidence" value="ECO:0007669"/>
    <property type="project" value="InterPro"/>
</dbReference>
<sequence>MEPKFIADQSLLADAFRQSMRRLAATVTIITLFQDGGQPMGMTATAVTSLSADPLSLLACVNRDARLSRHLSIGASFCVNLLSEGHDEVSHAFGGQRSQDERFGIGDWELGDVPYLRDAQVNFVCTVDAIFEYGSHNIVVGRIDAIRMHPEFAPLVYGDGRYLSTRA</sequence>
<dbReference type="InterPro" id="IPR012349">
    <property type="entry name" value="Split_barrel_FMN-bd"/>
</dbReference>
<gene>
    <name evidence="3" type="ORF">SAMN06295937_10822</name>
</gene>
<evidence type="ECO:0000256" key="1">
    <source>
        <dbReference type="ARBA" id="ARBA00023002"/>
    </source>
</evidence>
<dbReference type="GO" id="GO:0042602">
    <property type="term" value="F:riboflavin reductase (NADPH) activity"/>
    <property type="evidence" value="ECO:0007669"/>
    <property type="project" value="TreeGrafter"/>
</dbReference>
<dbReference type="AlphaFoldDB" id="A0A1T5GK10"/>
<dbReference type="Gene3D" id="2.30.110.10">
    <property type="entry name" value="Electron Transport, Fmn-binding Protein, Chain A"/>
    <property type="match status" value="1"/>
</dbReference>
<keyword evidence="4" id="KW-1185">Reference proteome</keyword>
<dbReference type="SMART" id="SM00903">
    <property type="entry name" value="Flavin_Reduct"/>
    <property type="match status" value="1"/>
</dbReference>
<evidence type="ECO:0000313" key="3">
    <source>
        <dbReference type="EMBL" id="SKC08690.1"/>
    </source>
</evidence>
<proteinExistence type="predicted"/>
<dbReference type="OrthoDB" id="9789254at2"/>
<dbReference type="RefSeq" id="WP_079640306.1">
    <property type="nucleotide sequence ID" value="NZ_FUYP01000082.1"/>
</dbReference>
<dbReference type="InterPro" id="IPR050268">
    <property type="entry name" value="NADH-dep_flavin_reductase"/>
</dbReference>
<dbReference type="Proteomes" id="UP000190044">
    <property type="component" value="Unassembled WGS sequence"/>
</dbReference>
<dbReference type="PANTHER" id="PTHR30466">
    <property type="entry name" value="FLAVIN REDUCTASE"/>
    <property type="match status" value="1"/>
</dbReference>
<dbReference type="InterPro" id="IPR002563">
    <property type="entry name" value="Flavin_Rdtase-like_dom"/>
</dbReference>